<dbReference type="Proteomes" id="UP000244081">
    <property type="component" value="Unassembled WGS sequence"/>
</dbReference>
<name>A0A2T5VFT9_9HYPH</name>
<dbReference type="RefSeq" id="WP_107988170.1">
    <property type="nucleotide sequence ID" value="NZ_QAYG01000001.1"/>
</dbReference>
<comment type="subcellular location">
    <subcellularLocation>
        <location evidence="1">Cell membrane</location>
        <topology evidence="1">Multi-pass membrane protein</topology>
    </subcellularLocation>
</comment>
<feature type="compositionally biased region" description="Low complexity" evidence="6">
    <location>
        <begin position="302"/>
        <end position="315"/>
    </location>
</feature>
<dbReference type="PANTHER" id="PTHR30482">
    <property type="entry name" value="HIGH-AFFINITY BRANCHED-CHAIN AMINO ACID TRANSPORT SYSTEM PERMEASE"/>
    <property type="match status" value="1"/>
</dbReference>
<accession>A0A2T5VFT9</accession>
<keyword evidence="3 7" id="KW-0812">Transmembrane</keyword>
<evidence type="ECO:0000313" key="8">
    <source>
        <dbReference type="EMBL" id="PTW62627.1"/>
    </source>
</evidence>
<feature type="transmembrane region" description="Helical" evidence="7">
    <location>
        <begin position="58"/>
        <end position="78"/>
    </location>
</feature>
<keyword evidence="9" id="KW-1185">Reference proteome</keyword>
<feature type="transmembrane region" description="Helical" evidence="7">
    <location>
        <begin position="134"/>
        <end position="154"/>
    </location>
</feature>
<evidence type="ECO:0000256" key="5">
    <source>
        <dbReference type="ARBA" id="ARBA00023136"/>
    </source>
</evidence>
<evidence type="ECO:0000256" key="3">
    <source>
        <dbReference type="ARBA" id="ARBA00022692"/>
    </source>
</evidence>
<keyword evidence="2" id="KW-1003">Cell membrane</keyword>
<feature type="region of interest" description="Disordered" evidence="6">
    <location>
        <begin position="289"/>
        <end position="315"/>
    </location>
</feature>
<reference evidence="8 9" key="1">
    <citation type="submission" date="2018-04" db="EMBL/GenBank/DDBJ databases">
        <title>Genomic Encyclopedia of Archaeal and Bacterial Type Strains, Phase II (KMG-II): from individual species to whole genera.</title>
        <authorList>
            <person name="Goeker M."/>
        </authorList>
    </citation>
    <scope>NUCLEOTIDE SEQUENCE [LARGE SCALE GENOMIC DNA]</scope>
    <source>
        <strain evidence="8 9">DSM 23382</strain>
    </source>
</reference>
<feature type="transmembrane region" description="Helical" evidence="7">
    <location>
        <begin position="266"/>
        <end position="285"/>
    </location>
</feature>
<organism evidence="8 9">
    <name type="scientific">Breoghania corrubedonensis</name>
    <dbReference type="NCBI Taxonomy" id="665038"/>
    <lineage>
        <taxon>Bacteria</taxon>
        <taxon>Pseudomonadati</taxon>
        <taxon>Pseudomonadota</taxon>
        <taxon>Alphaproteobacteria</taxon>
        <taxon>Hyphomicrobiales</taxon>
        <taxon>Stappiaceae</taxon>
        <taxon>Breoghania</taxon>
    </lineage>
</organism>
<dbReference type="CDD" id="cd06581">
    <property type="entry name" value="TM_PBP1_LivM_like"/>
    <property type="match status" value="1"/>
</dbReference>
<evidence type="ECO:0000256" key="2">
    <source>
        <dbReference type="ARBA" id="ARBA00022475"/>
    </source>
</evidence>
<evidence type="ECO:0000256" key="7">
    <source>
        <dbReference type="SAM" id="Phobius"/>
    </source>
</evidence>
<comment type="caution">
    <text evidence="8">The sequence shown here is derived from an EMBL/GenBank/DDBJ whole genome shotgun (WGS) entry which is preliminary data.</text>
</comment>
<dbReference type="GO" id="GO:0015658">
    <property type="term" value="F:branched-chain amino acid transmembrane transporter activity"/>
    <property type="evidence" value="ECO:0007669"/>
    <property type="project" value="InterPro"/>
</dbReference>
<gene>
    <name evidence="8" type="ORF">C8N35_101673</name>
</gene>
<dbReference type="EMBL" id="QAYG01000001">
    <property type="protein sequence ID" value="PTW62627.1"/>
    <property type="molecule type" value="Genomic_DNA"/>
</dbReference>
<protein>
    <submittedName>
        <fullName evidence="8">Amino acid/amide ABC transporter membrane protein 2 (HAAT family)</fullName>
    </submittedName>
</protein>
<evidence type="ECO:0000256" key="6">
    <source>
        <dbReference type="SAM" id="MobiDB-lite"/>
    </source>
</evidence>
<feature type="transmembrane region" description="Helical" evidence="7">
    <location>
        <begin position="185"/>
        <end position="207"/>
    </location>
</feature>
<dbReference type="InterPro" id="IPR043428">
    <property type="entry name" value="LivM-like"/>
</dbReference>
<feature type="transmembrane region" description="Helical" evidence="7">
    <location>
        <begin position="219"/>
        <end position="246"/>
    </location>
</feature>
<proteinExistence type="predicted"/>
<feature type="transmembrane region" description="Helical" evidence="7">
    <location>
        <begin position="6"/>
        <end position="25"/>
    </location>
</feature>
<evidence type="ECO:0000256" key="4">
    <source>
        <dbReference type="ARBA" id="ARBA00022989"/>
    </source>
</evidence>
<dbReference type="PANTHER" id="PTHR30482:SF10">
    <property type="entry name" value="HIGH-AFFINITY BRANCHED-CHAIN AMINO ACID TRANSPORT PROTEIN BRAE"/>
    <property type="match status" value="1"/>
</dbReference>
<keyword evidence="4 7" id="KW-1133">Transmembrane helix</keyword>
<dbReference type="InterPro" id="IPR001851">
    <property type="entry name" value="ABC_transp_permease"/>
</dbReference>
<dbReference type="OrthoDB" id="9814461at2"/>
<feature type="transmembrane region" description="Helical" evidence="7">
    <location>
        <begin position="32"/>
        <end position="52"/>
    </location>
</feature>
<dbReference type="AlphaFoldDB" id="A0A2T5VFT9"/>
<keyword evidence="5 7" id="KW-0472">Membrane</keyword>
<sequence>MQAYLLNLGVLISIYSILAITLNFIMGYAGIFSLAHAVFFGVGAYTGALVAMSLSASIFVTVPIAMVVAGVLSLALALPALRVRGEYFVAASLGLQVLAVTVFSEWKSVTGGIGGLIGIPPVDLVGYQIYRPAAFFPLSLAVLVLVLVATRLLVHSSFGRSLTAIRDSESAAESFGKNVPLIKTISVVISAALAAIAGVLYAHYLAFINVESFTLDTSVLVMAMVIIGGTGTAAGPVVGAALLLLLPGLLSYMSFLPQTQIGAIQQIIYGLGMAVLMIFRPGGLVGRSKAKARTRPKDPDTEAQAPASRPAEAAR</sequence>
<evidence type="ECO:0000256" key="1">
    <source>
        <dbReference type="ARBA" id="ARBA00004651"/>
    </source>
</evidence>
<dbReference type="Pfam" id="PF02653">
    <property type="entry name" value="BPD_transp_2"/>
    <property type="match status" value="1"/>
</dbReference>
<evidence type="ECO:0000313" key="9">
    <source>
        <dbReference type="Proteomes" id="UP000244081"/>
    </source>
</evidence>
<dbReference type="GO" id="GO:0005886">
    <property type="term" value="C:plasma membrane"/>
    <property type="evidence" value="ECO:0007669"/>
    <property type="project" value="UniProtKB-SubCell"/>
</dbReference>